<dbReference type="OrthoDB" id="3193353at2759"/>
<name>G4TGY5_SERID</name>
<evidence type="ECO:0000313" key="1">
    <source>
        <dbReference type="EMBL" id="CCA70579.1"/>
    </source>
</evidence>
<organism evidence="1 2">
    <name type="scientific">Serendipita indica (strain DSM 11827)</name>
    <name type="common">Root endophyte fungus</name>
    <name type="synonym">Piriformospora indica</name>
    <dbReference type="NCBI Taxonomy" id="1109443"/>
    <lineage>
        <taxon>Eukaryota</taxon>
        <taxon>Fungi</taxon>
        <taxon>Dikarya</taxon>
        <taxon>Basidiomycota</taxon>
        <taxon>Agaricomycotina</taxon>
        <taxon>Agaricomycetes</taxon>
        <taxon>Sebacinales</taxon>
        <taxon>Serendipitaceae</taxon>
        <taxon>Serendipita</taxon>
    </lineage>
</organism>
<dbReference type="HOGENOM" id="CLU_572536_0_0_1"/>
<evidence type="ECO:0000313" key="2">
    <source>
        <dbReference type="Proteomes" id="UP000007148"/>
    </source>
</evidence>
<comment type="caution">
    <text evidence="1">The sequence shown here is derived from an EMBL/GenBank/DDBJ whole genome shotgun (WGS) entry which is preliminary data.</text>
</comment>
<reference evidence="1 2" key="1">
    <citation type="journal article" date="2011" name="PLoS Pathog.">
        <title>Endophytic Life Strategies Decoded by Genome and Transcriptome Analyses of the Mutualistic Root Symbiont Piriformospora indica.</title>
        <authorList>
            <person name="Zuccaro A."/>
            <person name="Lahrmann U."/>
            <person name="Guldener U."/>
            <person name="Langen G."/>
            <person name="Pfiffi S."/>
            <person name="Biedenkopf D."/>
            <person name="Wong P."/>
            <person name="Samans B."/>
            <person name="Grimm C."/>
            <person name="Basiewicz M."/>
            <person name="Murat C."/>
            <person name="Martin F."/>
            <person name="Kogel K.H."/>
        </authorList>
    </citation>
    <scope>NUCLEOTIDE SEQUENCE [LARGE SCALE GENOMIC DNA]</scope>
    <source>
        <strain evidence="1 2">DSM 11827</strain>
    </source>
</reference>
<dbReference type="AlphaFoldDB" id="G4TGY5"/>
<accession>G4TGY5</accession>
<sequence>MKRGLRLERKWSGAPEVDPSPIRRIVLDTTQHHVVGARDIAVTWIWFLDDGKHVLCVIDDRIIQLWNIPVNRMLVCFFVGGELERAAKHIVGDHILIAGSVSLEEDGVHVDRFRVWKLEINEFPTEEEPTRLIDIIVPQRTEFTMVTDTFAGAVYLDSPSSAKRSDLHPNYSDDLHMILIDLDSSSRYVQAYTPLRYFDKHETNLRMDHFRITKSETRMYVHITTGTMDLVTYAYDFQQLAAALPTMGPQRPKLVIKPYLLVHYSLPPHLSALFNEPTCGFWGDSCLWNRRQIGMFGAFSQINSESTINELGITLSVLGLDHEDQIATVQDKLDVRHEVYDMPVIYVIPEHYIMSRTPDAFVLVGQPKKSRSVAWAMTDRDSDRQITTLAISHFSTKTIPDSGDEDVRMRLDGDTAPPHPMDHHPSQVSMNRGQVILIDTENWILDSEEIHDMDLDDFHGRVGVGAGNGKALILEFV</sequence>
<dbReference type="InParanoid" id="G4TGY5"/>
<keyword evidence="2" id="KW-1185">Reference proteome</keyword>
<dbReference type="Proteomes" id="UP000007148">
    <property type="component" value="Unassembled WGS sequence"/>
</dbReference>
<dbReference type="EMBL" id="CAFZ01000087">
    <property type="protein sequence ID" value="CCA70579.1"/>
    <property type="molecule type" value="Genomic_DNA"/>
</dbReference>
<gene>
    <name evidence="1" type="ORF">PIIN_04516</name>
</gene>
<proteinExistence type="predicted"/>
<protein>
    <submittedName>
        <fullName evidence="1">Uncharacterized protein</fullName>
    </submittedName>
</protein>